<reference evidence="2" key="1">
    <citation type="journal article" date="2019" name="Int. J. Syst. Evol. Microbiol.">
        <title>The Global Catalogue of Microorganisms (GCM) 10K type strain sequencing project: providing services to taxonomists for standard genome sequencing and annotation.</title>
        <authorList>
            <consortium name="The Broad Institute Genomics Platform"/>
            <consortium name="The Broad Institute Genome Sequencing Center for Infectious Disease"/>
            <person name="Wu L."/>
            <person name="Ma J."/>
        </authorList>
    </citation>
    <scope>NUCLEOTIDE SEQUENCE [LARGE SCALE GENOMIC DNA]</scope>
    <source>
        <strain evidence="2">KCTC 42911</strain>
    </source>
</reference>
<organism evidence="1 2">
    <name type="scientific">Lutimaribacter marinistellae</name>
    <dbReference type="NCBI Taxonomy" id="1820329"/>
    <lineage>
        <taxon>Bacteria</taxon>
        <taxon>Pseudomonadati</taxon>
        <taxon>Pseudomonadota</taxon>
        <taxon>Alphaproteobacteria</taxon>
        <taxon>Rhodobacterales</taxon>
        <taxon>Roseobacteraceae</taxon>
        <taxon>Lutimaribacter</taxon>
    </lineage>
</organism>
<dbReference type="Proteomes" id="UP001595629">
    <property type="component" value="Unassembled WGS sequence"/>
</dbReference>
<dbReference type="RefSeq" id="WP_386734932.1">
    <property type="nucleotide sequence ID" value="NZ_JBHRXI010000006.1"/>
</dbReference>
<comment type="caution">
    <text evidence="1">The sequence shown here is derived from an EMBL/GenBank/DDBJ whole genome shotgun (WGS) entry which is preliminary data.</text>
</comment>
<protein>
    <submittedName>
        <fullName evidence="1">Uncharacterized protein</fullName>
    </submittedName>
</protein>
<keyword evidence="2" id="KW-1185">Reference proteome</keyword>
<evidence type="ECO:0000313" key="2">
    <source>
        <dbReference type="Proteomes" id="UP001595629"/>
    </source>
</evidence>
<evidence type="ECO:0000313" key="1">
    <source>
        <dbReference type="EMBL" id="MFC3613744.1"/>
    </source>
</evidence>
<sequence>MTRFQDAQDLISRESSKIFADDFSCVQHLTDGAPPRFAKSEMLVQGFA</sequence>
<proteinExistence type="predicted"/>
<dbReference type="EMBL" id="JBHRXI010000006">
    <property type="protein sequence ID" value="MFC3613744.1"/>
    <property type="molecule type" value="Genomic_DNA"/>
</dbReference>
<accession>A0ABV7TG84</accession>
<gene>
    <name evidence="1" type="ORF">ACFORG_08215</name>
</gene>
<name>A0ABV7TG84_9RHOB</name>